<evidence type="ECO:0008006" key="8">
    <source>
        <dbReference type="Google" id="ProtNLM"/>
    </source>
</evidence>
<dbReference type="InterPro" id="IPR050223">
    <property type="entry name" value="D-isomer_2-hydroxyacid_DH"/>
</dbReference>
<dbReference type="InterPro" id="IPR006140">
    <property type="entry name" value="D-isomer_DH_NAD-bd"/>
</dbReference>
<reference evidence="6" key="1">
    <citation type="submission" date="2015-01" db="EMBL/GenBank/DDBJ databases">
        <title>The Genome Sequence of Cladophialophora bantiana CBS 173.52.</title>
        <authorList>
            <consortium name="The Broad Institute Genomics Platform"/>
            <person name="Cuomo C."/>
            <person name="de Hoog S."/>
            <person name="Gorbushina A."/>
            <person name="Stielow B."/>
            <person name="Teixiera M."/>
            <person name="Abouelleil A."/>
            <person name="Chapman S.B."/>
            <person name="Priest M."/>
            <person name="Young S.K."/>
            <person name="Wortman J."/>
            <person name="Nusbaum C."/>
            <person name="Birren B."/>
        </authorList>
    </citation>
    <scope>NUCLEOTIDE SEQUENCE [LARGE SCALE GENOMIC DNA]</scope>
    <source>
        <strain evidence="6">CBS 173.52</strain>
    </source>
</reference>
<dbReference type="EMBL" id="KN846986">
    <property type="protein sequence ID" value="KIW93893.1"/>
    <property type="molecule type" value="Genomic_DNA"/>
</dbReference>
<dbReference type="SUPFAM" id="SSF52283">
    <property type="entry name" value="Formate/glycerate dehydrogenase catalytic domain-like"/>
    <property type="match status" value="1"/>
</dbReference>
<dbReference type="Proteomes" id="UP000053789">
    <property type="component" value="Unassembled WGS sequence"/>
</dbReference>
<evidence type="ECO:0000256" key="2">
    <source>
        <dbReference type="ARBA" id="ARBA00023002"/>
    </source>
</evidence>
<comment type="similarity">
    <text evidence="1 3">Belongs to the D-isomer specific 2-hydroxyacid dehydrogenase family.</text>
</comment>
<dbReference type="Pfam" id="PF02826">
    <property type="entry name" value="2-Hacid_dh_C"/>
    <property type="match status" value="1"/>
</dbReference>
<dbReference type="PROSITE" id="PS00671">
    <property type="entry name" value="D_2_HYDROXYACID_DH_3"/>
    <property type="match status" value="1"/>
</dbReference>
<gene>
    <name evidence="6" type="ORF">Z519_05208</name>
</gene>
<evidence type="ECO:0000313" key="7">
    <source>
        <dbReference type="Proteomes" id="UP000053789"/>
    </source>
</evidence>
<keyword evidence="2 3" id="KW-0560">Oxidoreductase</keyword>
<dbReference type="PANTHER" id="PTHR10996:SF269">
    <property type="entry name" value="HYPOTHETICAL D-ISOMER SPECIFIC 2-HYDROXYACID DEHYDROGENASE (EUROFUNG)"/>
    <property type="match status" value="1"/>
</dbReference>
<dbReference type="Pfam" id="PF00389">
    <property type="entry name" value="2-Hacid_dh"/>
    <property type="match status" value="1"/>
</dbReference>
<dbReference type="GO" id="GO:0051287">
    <property type="term" value="F:NAD binding"/>
    <property type="evidence" value="ECO:0007669"/>
    <property type="project" value="InterPro"/>
</dbReference>
<dbReference type="SUPFAM" id="SSF51735">
    <property type="entry name" value="NAD(P)-binding Rossmann-fold domains"/>
    <property type="match status" value="1"/>
</dbReference>
<dbReference type="RefSeq" id="XP_016620562.1">
    <property type="nucleotide sequence ID" value="XM_016762949.1"/>
</dbReference>
<evidence type="ECO:0000259" key="5">
    <source>
        <dbReference type="Pfam" id="PF02826"/>
    </source>
</evidence>
<dbReference type="GO" id="GO:0016618">
    <property type="term" value="F:hydroxypyruvate reductase [NAD(P)H] activity"/>
    <property type="evidence" value="ECO:0007669"/>
    <property type="project" value="TreeGrafter"/>
</dbReference>
<evidence type="ECO:0000256" key="1">
    <source>
        <dbReference type="ARBA" id="ARBA00005854"/>
    </source>
</evidence>
<dbReference type="GO" id="GO:0005829">
    <property type="term" value="C:cytosol"/>
    <property type="evidence" value="ECO:0007669"/>
    <property type="project" value="TreeGrafter"/>
</dbReference>
<sequence length="341" mass="36717">MHASEDTTAKENISVSKALFAHNAWNALSGVAELVTSHARSRAEFIEECKSGTHDGVVAICDRAPSSLAVTGKYDDQLIAVLPSSLKFICHNGAGYDNIDIRACTARGILVSNCPKVVDDATADTAIFLILAALRGFNNGILAIRNGTWRSPVPPPPLGNDPQGKTLGILGLGGIGHNLKRKAEVFGMKIIYHNRTKLSDEMADGAEYVSFDELLAKSDVLSLNLPLNSKTRNIISTKEFEKMKRGIIIINTARGGVLDEDALVDALDSGRVLSVGLDVYQREPNIHPGLLSNPHVCLLPHMGTSTVETKTRMEEWTIGNVLAALERGKLNSVVPEQAHLV</sequence>
<dbReference type="FunFam" id="3.40.50.720:FF:000026">
    <property type="entry name" value="Glyoxylate/hydroxypyruvate reductase B"/>
    <property type="match status" value="1"/>
</dbReference>
<dbReference type="InterPro" id="IPR036291">
    <property type="entry name" value="NAD(P)-bd_dom_sf"/>
</dbReference>
<feature type="domain" description="D-isomer specific 2-hydroxyacid dehydrogenase catalytic" evidence="4">
    <location>
        <begin position="31"/>
        <end position="334"/>
    </location>
</feature>
<keyword evidence="7" id="KW-1185">Reference proteome</keyword>
<evidence type="ECO:0000259" key="4">
    <source>
        <dbReference type="Pfam" id="PF00389"/>
    </source>
</evidence>
<dbReference type="HOGENOM" id="CLU_019796_1_2_1"/>
<dbReference type="CDD" id="cd12168">
    <property type="entry name" value="Mand_dh_like"/>
    <property type="match status" value="1"/>
</dbReference>
<accession>A0A0D2HKU1</accession>
<name>A0A0D2HKU1_CLAB1</name>
<evidence type="ECO:0000313" key="6">
    <source>
        <dbReference type="EMBL" id="KIW93893.1"/>
    </source>
</evidence>
<dbReference type="GeneID" id="27698136"/>
<dbReference type="InterPro" id="IPR006139">
    <property type="entry name" value="D-isomer_2_OHA_DH_cat_dom"/>
</dbReference>
<dbReference type="PANTHER" id="PTHR10996">
    <property type="entry name" value="2-HYDROXYACID DEHYDROGENASE-RELATED"/>
    <property type="match status" value="1"/>
</dbReference>
<dbReference type="Gene3D" id="3.40.50.720">
    <property type="entry name" value="NAD(P)-binding Rossmann-like Domain"/>
    <property type="match status" value="2"/>
</dbReference>
<feature type="domain" description="D-isomer specific 2-hydroxyacid dehydrogenase NAD-binding" evidence="5">
    <location>
        <begin position="128"/>
        <end position="303"/>
    </location>
</feature>
<organism evidence="6 7">
    <name type="scientific">Cladophialophora bantiana (strain ATCC 10958 / CBS 173.52 / CDC B-1940 / NIH 8579)</name>
    <name type="common">Xylohypha bantiana</name>
    <dbReference type="NCBI Taxonomy" id="1442370"/>
    <lineage>
        <taxon>Eukaryota</taxon>
        <taxon>Fungi</taxon>
        <taxon>Dikarya</taxon>
        <taxon>Ascomycota</taxon>
        <taxon>Pezizomycotina</taxon>
        <taxon>Eurotiomycetes</taxon>
        <taxon>Chaetothyriomycetidae</taxon>
        <taxon>Chaetothyriales</taxon>
        <taxon>Herpotrichiellaceae</taxon>
        <taxon>Cladophialophora</taxon>
    </lineage>
</organism>
<dbReference type="AlphaFoldDB" id="A0A0D2HKU1"/>
<protein>
    <recommendedName>
        <fullName evidence="8">D-3-phosphoglycerate dehydrogenase</fullName>
    </recommendedName>
</protein>
<dbReference type="OrthoDB" id="9991913at2759"/>
<proteinExistence type="inferred from homology"/>
<dbReference type="GO" id="GO:0030267">
    <property type="term" value="F:glyoxylate reductase (NADPH) activity"/>
    <property type="evidence" value="ECO:0007669"/>
    <property type="project" value="TreeGrafter"/>
</dbReference>
<dbReference type="InterPro" id="IPR029753">
    <property type="entry name" value="D-isomer_DH_CS"/>
</dbReference>
<dbReference type="VEuPathDB" id="FungiDB:Z519_05208"/>
<dbReference type="PROSITE" id="PS00065">
    <property type="entry name" value="D_2_HYDROXYACID_DH_1"/>
    <property type="match status" value="1"/>
</dbReference>
<dbReference type="InterPro" id="IPR029752">
    <property type="entry name" value="D-isomer_DH_CS1"/>
</dbReference>
<evidence type="ECO:0000256" key="3">
    <source>
        <dbReference type="RuleBase" id="RU003719"/>
    </source>
</evidence>
<dbReference type="PROSITE" id="PS00670">
    <property type="entry name" value="D_2_HYDROXYACID_DH_2"/>
    <property type="match status" value="1"/>
</dbReference>